<dbReference type="GO" id="GO:0005694">
    <property type="term" value="C:chromosome"/>
    <property type="evidence" value="ECO:0007669"/>
    <property type="project" value="UniProtKB-SubCell"/>
</dbReference>
<dbReference type="Gene3D" id="2.60.200.20">
    <property type="match status" value="1"/>
</dbReference>
<dbReference type="Pfam" id="PF00498">
    <property type="entry name" value="FHA"/>
    <property type="match status" value="1"/>
</dbReference>
<dbReference type="GO" id="GO:0030870">
    <property type="term" value="C:Mre11 complex"/>
    <property type="evidence" value="ECO:0007669"/>
    <property type="project" value="InterPro"/>
</dbReference>
<dbReference type="InterPro" id="IPR000253">
    <property type="entry name" value="FHA_dom"/>
</dbReference>
<organism evidence="11 12">
    <name type="scientific">Claviceps arundinis</name>
    <dbReference type="NCBI Taxonomy" id="1623583"/>
    <lineage>
        <taxon>Eukaryota</taxon>
        <taxon>Fungi</taxon>
        <taxon>Dikarya</taxon>
        <taxon>Ascomycota</taxon>
        <taxon>Pezizomycotina</taxon>
        <taxon>Sordariomycetes</taxon>
        <taxon>Hypocreomycetidae</taxon>
        <taxon>Hypocreales</taxon>
        <taxon>Clavicipitaceae</taxon>
        <taxon>Claviceps</taxon>
    </lineage>
</organism>
<dbReference type="OrthoDB" id="552194at2759"/>
<reference evidence="11" key="1">
    <citation type="journal article" date="2020" name="bioRxiv">
        <title>Whole genome comparisons of ergot fungi reveals the divergence and evolution of species within the genus Claviceps are the result of varying mechanisms driving genome evolution and host range expansion.</title>
        <authorList>
            <person name="Wyka S.A."/>
            <person name="Mondo S.J."/>
            <person name="Liu M."/>
            <person name="Dettman J."/>
            <person name="Nalam V."/>
            <person name="Broders K.D."/>
        </authorList>
    </citation>
    <scope>NUCLEOTIDE SEQUENCE</scope>
    <source>
        <strain evidence="11">CCC 1102</strain>
    </source>
</reference>
<dbReference type="PROSITE" id="PS50006">
    <property type="entry name" value="FHA_DOMAIN"/>
    <property type="match status" value="1"/>
</dbReference>
<feature type="coiled-coil region" evidence="8">
    <location>
        <begin position="536"/>
        <end position="563"/>
    </location>
</feature>
<evidence type="ECO:0000259" key="10">
    <source>
        <dbReference type="PROSITE" id="PS50006"/>
    </source>
</evidence>
<name>A0A9P7MUI8_9HYPO</name>
<dbReference type="InterPro" id="IPR036420">
    <property type="entry name" value="BRCT_dom_sf"/>
</dbReference>
<dbReference type="AlphaFoldDB" id="A0A9P7MUI8"/>
<dbReference type="CDD" id="cd22667">
    <property type="entry name" value="FHA_NBN"/>
    <property type="match status" value="1"/>
</dbReference>
<feature type="compositionally biased region" description="Acidic residues" evidence="9">
    <location>
        <begin position="809"/>
        <end position="818"/>
    </location>
</feature>
<feature type="region of interest" description="Disordered" evidence="9">
    <location>
        <begin position="638"/>
        <end position="829"/>
    </location>
</feature>
<dbReference type="PANTHER" id="PTHR12162">
    <property type="entry name" value="NIBRIN-RELATED"/>
    <property type="match status" value="1"/>
</dbReference>
<dbReference type="GO" id="GO:0007095">
    <property type="term" value="P:mitotic G2 DNA damage checkpoint signaling"/>
    <property type="evidence" value="ECO:0007669"/>
    <property type="project" value="InterPro"/>
</dbReference>
<evidence type="ECO:0000256" key="5">
    <source>
        <dbReference type="ARBA" id="ARBA00023204"/>
    </source>
</evidence>
<dbReference type="GO" id="GO:0003684">
    <property type="term" value="F:damaged DNA binding"/>
    <property type="evidence" value="ECO:0007669"/>
    <property type="project" value="TreeGrafter"/>
</dbReference>
<evidence type="ECO:0000256" key="9">
    <source>
        <dbReference type="SAM" id="MobiDB-lite"/>
    </source>
</evidence>
<gene>
    <name evidence="11" type="ORF">E4U56_006989</name>
</gene>
<feature type="region of interest" description="Disordered" evidence="9">
    <location>
        <begin position="582"/>
        <end position="603"/>
    </location>
</feature>
<evidence type="ECO:0000256" key="1">
    <source>
        <dbReference type="ARBA" id="ARBA00004123"/>
    </source>
</evidence>
<evidence type="ECO:0000256" key="6">
    <source>
        <dbReference type="ARBA" id="ARBA00023242"/>
    </source>
</evidence>
<dbReference type="PANTHER" id="PTHR12162:SF0">
    <property type="entry name" value="NIBRIN"/>
    <property type="match status" value="1"/>
</dbReference>
<dbReference type="Gene3D" id="3.40.50.10190">
    <property type="entry name" value="BRCT domain"/>
    <property type="match status" value="1"/>
</dbReference>
<dbReference type="Pfam" id="PF16508">
    <property type="entry name" value="NIBRIN_BRCT_II"/>
    <property type="match status" value="1"/>
</dbReference>
<comment type="similarity">
    <text evidence="7">Belongs to the Nibrin family.</text>
</comment>
<dbReference type="SMART" id="SM00240">
    <property type="entry name" value="FHA"/>
    <property type="match status" value="1"/>
</dbReference>
<feature type="compositionally biased region" description="Basic and acidic residues" evidence="9">
    <location>
        <begin position="582"/>
        <end position="596"/>
    </location>
</feature>
<dbReference type="Proteomes" id="UP000784919">
    <property type="component" value="Unassembled WGS sequence"/>
</dbReference>
<protein>
    <recommendedName>
        <fullName evidence="10">FHA domain-containing protein</fullName>
    </recommendedName>
</protein>
<dbReference type="InterPro" id="IPR043014">
    <property type="entry name" value="Nibrin_BRCT2_sf"/>
</dbReference>
<dbReference type="CDD" id="cd17741">
    <property type="entry name" value="BRCT_nibrin"/>
    <property type="match status" value="1"/>
</dbReference>
<keyword evidence="3" id="KW-0158">Chromosome</keyword>
<sequence length="829" mass="92666">MWLLESDDAFDGRRMWLRPGKTYLFGRTASQAGQLAISHSTISRKHLTVVVESVQDGHAHNLTERSKLIVEDLATKIGTVVNGTKIRGSKYLSNGEDLDVTMGKCPSKFRIVWFPVVFTFSFTQKELQADPLAKLRQQFEQLDIKLLTDYDIQHTTHVVARKRNTAKGLQALINGKSVVTETFVDALMQATDIGAGSEPSALEQDFERAWPDALQHLPPRGGEPVQHPDSIYAPDTGRKDVFDGYTFIFYDNTQFSNLMAPITNGSGKAIMRAITPEETPIDDFVRYVKQEAGEKGLGSFEDGSEGKGVVVVRYIPAKGEHINWYAAFVTQVSLRLDHRPIEQNEFLEAILIKDASILRRPLQLETPSGSQAVGGSTAEVSSAQDFREQAQPTEGDRPQRKVKRPTRGPVKRRFAGFDNDSDMDESDVPMTAGSTTQIPAAMRGRDENEEDGLFVSQGQDALETQPEVDAQRTASSRKRRAPLEDDLMDGMAPAAAMFKRQRLEQGDQFASPSPEPEPQATVKAPTKRQKEKLDVLAMASRHREEAEARARAEQDDLANLPEDVDLAEIRRLHIVEELEVRTKDSGARTREQDMQDGRWNPRWNGIQNFKKFRRRGQEMGREPVRTIVALQEVKTKEYGIGDNYWLEDENDEDEGEGDGERRRPRNSLPQRGRDTSQMSGLSSGRGGSSRKSAAPQIVASVEDDEEQQQEEDQDVDMDDEDEDEDEEEEEEEEEPAIVPATLQQSARLGGSTGTSRGTSRVAATPSQTMSPMSASRQTRGTQDKKRGPEEEASLGPMAKRQRLALQATELEDSEEGSEDELKFKFGKRR</sequence>
<keyword evidence="6" id="KW-0539">Nucleus</keyword>
<keyword evidence="8" id="KW-0175">Coiled coil</keyword>
<evidence type="ECO:0000256" key="2">
    <source>
        <dbReference type="ARBA" id="ARBA00004286"/>
    </source>
</evidence>
<feature type="compositionally biased region" description="Basic residues" evidence="9">
    <location>
        <begin position="400"/>
        <end position="414"/>
    </location>
</feature>
<evidence type="ECO:0000256" key="3">
    <source>
        <dbReference type="ARBA" id="ARBA00022454"/>
    </source>
</evidence>
<evidence type="ECO:0000256" key="4">
    <source>
        <dbReference type="ARBA" id="ARBA00022763"/>
    </source>
</evidence>
<proteinExistence type="inferred from homology"/>
<evidence type="ECO:0000313" key="12">
    <source>
        <dbReference type="Proteomes" id="UP000784919"/>
    </source>
</evidence>
<dbReference type="EMBL" id="SRPS01000061">
    <property type="protein sequence ID" value="KAG5971254.1"/>
    <property type="molecule type" value="Genomic_DNA"/>
</dbReference>
<feature type="compositionally biased region" description="Acidic residues" evidence="9">
    <location>
        <begin position="701"/>
        <end position="735"/>
    </location>
</feature>
<feature type="region of interest" description="Disordered" evidence="9">
    <location>
        <begin position="459"/>
        <end position="486"/>
    </location>
</feature>
<evidence type="ECO:0000313" key="11">
    <source>
        <dbReference type="EMBL" id="KAG5971254.1"/>
    </source>
</evidence>
<evidence type="ECO:0000256" key="7">
    <source>
        <dbReference type="ARBA" id="ARBA00044757"/>
    </source>
</evidence>
<feature type="compositionally biased region" description="Polar residues" evidence="9">
    <location>
        <begin position="366"/>
        <end position="384"/>
    </location>
</feature>
<feature type="region of interest" description="Disordered" evidence="9">
    <location>
        <begin position="366"/>
        <end position="435"/>
    </location>
</feature>
<dbReference type="InterPro" id="IPR040227">
    <property type="entry name" value="Nibrin-rel"/>
</dbReference>
<feature type="domain" description="FHA" evidence="10">
    <location>
        <begin position="23"/>
        <end position="86"/>
    </location>
</feature>
<dbReference type="InterPro" id="IPR008984">
    <property type="entry name" value="SMAD_FHA_dom_sf"/>
</dbReference>
<feature type="region of interest" description="Disordered" evidence="9">
    <location>
        <begin position="503"/>
        <end position="529"/>
    </location>
</feature>
<feature type="compositionally biased region" description="Polar residues" evidence="9">
    <location>
        <begin position="764"/>
        <end position="780"/>
    </location>
</feature>
<dbReference type="GO" id="GO:0000724">
    <property type="term" value="P:double-strand break repair via homologous recombination"/>
    <property type="evidence" value="ECO:0007669"/>
    <property type="project" value="TreeGrafter"/>
</dbReference>
<evidence type="ECO:0000256" key="8">
    <source>
        <dbReference type="SAM" id="Coils"/>
    </source>
</evidence>
<accession>A0A9P7MUI8</accession>
<dbReference type="InterPro" id="IPR032429">
    <property type="entry name" value="Nibrin_BRCT2"/>
</dbReference>
<comment type="subcellular location">
    <subcellularLocation>
        <location evidence="2">Chromosome</location>
    </subcellularLocation>
    <subcellularLocation>
        <location evidence="1">Nucleus</location>
    </subcellularLocation>
</comment>
<dbReference type="SUPFAM" id="SSF49879">
    <property type="entry name" value="SMAD/FHA domain"/>
    <property type="match status" value="1"/>
</dbReference>
<comment type="caution">
    <text evidence="11">The sequence shown here is derived from an EMBL/GenBank/DDBJ whole genome shotgun (WGS) entry which is preliminary data.</text>
</comment>
<dbReference type="Gene3D" id="3.40.50.10980">
    <property type="entry name" value="Nibrin, BRCT2 domain"/>
    <property type="match status" value="1"/>
</dbReference>
<feature type="compositionally biased region" description="Low complexity" evidence="9">
    <location>
        <begin position="747"/>
        <end position="760"/>
    </location>
</feature>
<keyword evidence="5" id="KW-0234">DNA repair</keyword>
<feature type="compositionally biased region" description="Acidic residues" evidence="9">
    <location>
        <begin position="645"/>
        <end position="657"/>
    </location>
</feature>
<keyword evidence="4" id="KW-0227">DNA damage</keyword>